<dbReference type="EMBL" id="FOZZ01000002">
    <property type="protein sequence ID" value="SFS45358.1"/>
    <property type="molecule type" value="Genomic_DNA"/>
</dbReference>
<gene>
    <name evidence="6" type="ORF">SAMN05660206_10233</name>
</gene>
<dbReference type="InterPro" id="IPR036390">
    <property type="entry name" value="WH_DNA-bd_sf"/>
</dbReference>
<dbReference type="Gene3D" id="1.10.10.10">
    <property type="entry name" value="Winged helix-like DNA-binding domain superfamily/Winged helix DNA-binding domain"/>
    <property type="match status" value="1"/>
</dbReference>
<feature type="domain" description="HTH lysR-type" evidence="5">
    <location>
        <begin position="10"/>
        <end position="60"/>
    </location>
</feature>
<protein>
    <submittedName>
        <fullName evidence="6">DNA-binding transcriptional regulator, LysR family</fullName>
    </submittedName>
</protein>
<dbReference type="SUPFAM" id="SSF46785">
    <property type="entry name" value="Winged helix' DNA-binding domain"/>
    <property type="match status" value="1"/>
</dbReference>
<dbReference type="STRING" id="683125.SAMN05660206_10233"/>
<dbReference type="Pfam" id="PF00126">
    <property type="entry name" value="HTH_1"/>
    <property type="match status" value="1"/>
</dbReference>
<dbReference type="AlphaFoldDB" id="A0A1I6PZ25"/>
<dbReference type="RefSeq" id="WP_244525800.1">
    <property type="nucleotide sequence ID" value="NZ_FOZZ01000002.1"/>
</dbReference>
<keyword evidence="2" id="KW-0805">Transcription regulation</keyword>
<dbReference type="GO" id="GO:0000976">
    <property type="term" value="F:transcription cis-regulatory region binding"/>
    <property type="evidence" value="ECO:0007669"/>
    <property type="project" value="TreeGrafter"/>
</dbReference>
<evidence type="ECO:0000256" key="2">
    <source>
        <dbReference type="ARBA" id="ARBA00023015"/>
    </source>
</evidence>
<dbReference type="PRINTS" id="PR00039">
    <property type="entry name" value="HTHLYSR"/>
</dbReference>
<dbReference type="Gene3D" id="3.40.190.290">
    <property type="match status" value="1"/>
</dbReference>
<dbReference type="InterPro" id="IPR036388">
    <property type="entry name" value="WH-like_DNA-bd_sf"/>
</dbReference>
<dbReference type="PROSITE" id="PS50931">
    <property type="entry name" value="HTH_LYSR"/>
    <property type="match status" value="1"/>
</dbReference>
<keyword evidence="7" id="KW-1185">Reference proteome</keyword>
<keyword evidence="4" id="KW-0804">Transcription</keyword>
<sequence>MIHVDFKILVFISAARNLNFTRAAKEMNISQPAVSKNIQELEAQAGRNLFERSGHRLTLTEAGQLFLKHAIRLTSIYETLNGELGLLDGVLLGELRLGASTTLSHYILPEILAEFHLSFPSINVKVLHGNSRKIEELLSDKTIDLGVVEGLSDNSSMKYETFLKDEVVLVTRKGNPKLKGKDTLSPKQLMNLEYVLREEGSGTNDVIQKAVTLVGIDWHSLYVKVHLASSESIKNFLLKTNCFSFLSVHAISKELQSDELEIVDVENLNMERNFYFVRPHGVIGHLPEAFRRFAYQRFEKNGIFHPDG</sequence>
<comment type="similarity">
    <text evidence="1">Belongs to the LysR transcriptional regulatory family.</text>
</comment>
<accession>A0A1I6PZ25</accession>
<dbReference type="Proteomes" id="UP000198785">
    <property type="component" value="Unassembled WGS sequence"/>
</dbReference>
<evidence type="ECO:0000313" key="6">
    <source>
        <dbReference type="EMBL" id="SFS45358.1"/>
    </source>
</evidence>
<dbReference type="GO" id="GO:0003700">
    <property type="term" value="F:DNA-binding transcription factor activity"/>
    <property type="evidence" value="ECO:0007669"/>
    <property type="project" value="InterPro"/>
</dbReference>
<dbReference type="InterPro" id="IPR005119">
    <property type="entry name" value="LysR_subst-bd"/>
</dbReference>
<keyword evidence="3 6" id="KW-0238">DNA-binding</keyword>
<dbReference type="InterPro" id="IPR000847">
    <property type="entry name" value="LysR_HTH_N"/>
</dbReference>
<dbReference type="PANTHER" id="PTHR30126">
    <property type="entry name" value="HTH-TYPE TRANSCRIPTIONAL REGULATOR"/>
    <property type="match status" value="1"/>
</dbReference>
<dbReference type="PANTHER" id="PTHR30126:SF39">
    <property type="entry name" value="HTH-TYPE TRANSCRIPTIONAL REGULATOR CYSL"/>
    <property type="match status" value="1"/>
</dbReference>
<dbReference type="Pfam" id="PF03466">
    <property type="entry name" value="LysR_substrate"/>
    <property type="match status" value="1"/>
</dbReference>
<proteinExistence type="inferred from homology"/>
<organism evidence="6 7">
    <name type="scientific">Sphingobacterium wenxiniae</name>
    <dbReference type="NCBI Taxonomy" id="683125"/>
    <lineage>
        <taxon>Bacteria</taxon>
        <taxon>Pseudomonadati</taxon>
        <taxon>Bacteroidota</taxon>
        <taxon>Sphingobacteriia</taxon>
        <taxon>Sphingobacteriales</taxon>
        <taxon>Sphingobacteriaceae</taxon>
        <taxon>Sphingobacterium</taxon>
    </lineage>
</organism>
<evidence type="ECO:0000256" key="3">
    <source>
        <dbReference type="ARBA" id="ARBA00023125"/>
    </source>
</evidence>
<dbReference type="FunFam" id="1.10.10.10:FF:000001">
    <property type="entry name" value="LysR family transcriptional regulator"/>
    <property type="match status" value="1"/>
</dbReference>
<reference evidence="6 7" key="1">
    <citation type="submission" date="2016-10" db="EMBL/GenBank/DDBJ databases">
        <authorList>
            <person name="de Groot N.N."/>
        </authorList>
    </citation>
    <scope>NUCLEOTIDE SEQUENCE [LARGE SCALE GENOMIC DNA]</scope>
    <source>
        <strain evidence="6 7">DSM 22789</strain>
    </source>
</reference>
<evidence type="ECO:0000259" key="5">
    <source>
        <dbReference type="PROSITE" id="PS50931"/>
    </source>
</evidence>
<evidence type="ECO:0000256" key="4">
    <source>
        <dbReference type="ARBA" id="ARBA00023163"/>
    </source>
</evidence>
<name>A0A1I6PZ25_9SPHI</name>
<evidence type="ECO:0000256" key="1">
    <source>
        <dbReference type="ARBA" id="ARBA00009437"/>
    </source>
</evidence>
<evidence type="ECO:0000313" key="7">
    <source>
        <dbReference type="Proteomes" id="UP000198785"/>
    </source>
</evidence>
<dbReference type="SUPFAM" id="SSF53850">
    <property type="entry name" value="Periplasmic binding protein-like II"/>
    <property type="match status" value="1"/>
</dbReference>